<dbReference type="RefSeq" id="WP_109601920.1">
    <property type="nucleotide sequence ID" value="NZ_BONA01000098.1"/>
</dbReference>
<evidence type="ECO:0000256" key="1">
    <source>
        <dbReference type="ARBA" id="ARBA00005820"/>
    </source>
</evidence>
<evidence type="ECO:0000256" key="5">
    <source>
        <dbReference type="PROSITE-ProRule" id="PRU01091"/>
    </source>
</evidence>
<dbReference type="GO" id="GO:0006355">
    <property type="term" value="P:regulation of DNA-templated transcription"/>
    <property type="evidence" value="ECO:0007669"/>
    <property type="project" value="InterPro"/>
</dbReference>
<comment type="caution">
    <text evidence="8">The sequence shown here is derived from an EMBL/GenBank/DDBJ whole genome shotgun (WGS) entry which is preliminary data.</text>
</comment>
<dbReference type="InterPro" id="IPR051677">
    <property type="entry name" value="AfsR-DnrI-RedD_regulator"/>
</dbReference>
<proteinExistence type="inferred from homology"/>
<feature type="compositionally biased region" description="Low complexity" evidence="6">
    <location>
        <begin position="687"/>
        <end position="710"/>
    </location>
</feature>
<feature type="region of interest" description="Disordered" evidence="6">
    <location>
        <begin position="251"/>
        <end position="280"/>
    </location>
</feature>
<evidence type="ECO:0000256" key="4">
    <source>
        <dbReference type="ARBA" id="ARBA00023163"/>
    </source>
</evidence>
<comment type="similarity">
    <text evidence="1">Belongs to the AfsR/DnrI/RedD regulatory family.</text>
</comment>
<dbReference type="Pfam" id="PF03704">
    <property type="entry name" value="BTAD"/>
    <property type="match status" value="1"/>
</dbReference>
<dbReference type="InterPro" id="IPR041664">
    <property type="entry name" value="AAA_16"/>
</dbReference>
<sequence>MTGLCVNVLGPVRAWRSGREIDLGTARRRALFAVLAANANRVVSRDELIVALWGDFPPSTAAGNVYTYVSGLRRSLEPHREPGRNDGPLVSRAAGYTLRLAADAVDADRFRHLCESATASAAAGRPDEAVAVLDEALALWQGDAYTNLTGRFVELDRYRLEKLRTAAAEQRARLILAAGGDDGLIADLTTLVRRYPLHEPFHELLMAALHQGGRAPEALEAFRAARQTLADELGVEPGPTIRALQRRILAKSDEPPTTPRIPPPTSPSAPPTARRPGPSLIGRDTEVRLMLHLAGRVAGGHGTALWIEGEPGIGKSELMAVVLNEAERIGCRIARGVADELSRRVPLRAVMRTLNLETTATDPHRAALAGALPGDPRGVELVVGYVRDLCATGPLAVALDDMQWIDEIGLLVWERLIELTRSLPLLLVSAARIEPNGRGSARLRDRVVAHDGHVLALGPLNRRDIERVVAAVAGAPPGPALRSLAELTGGNPLYARELVHGLMQQEAVRVVDGYAEVEPHVSEVPRSLLDVVQETLADLHPDRWETLRHAALLGAEFTVADVAAFTGRPSSAVGADLREADVVVDIGGALRFRHPVLRQALVGSVPAALRPPLHRHAAEVLAANGGTAGRVAEHLVLGTREVDAWMVGWVAAHGAELVRESPGPAGDLIGRVLADGRCTTSQRESLESALSGLASGPAGAPRSSPPGGAI</sequence>
<keyword evidence="4" id="KW-0804">Transcription</keyword>
<gene>
    <name evidence="8" type="ORF">BC793_13029</name>
</gene>
<dbReference type="CDD" id="cd00383">
    <property type="entry name" value="trans_reg_C"/>
    <property type="match status" value="1"/>
</dbReference>
<dbReference type="SUPFAM" id="SSF46894">
    <property type="entry name" value="C-terminal effector domain of the bipartite response regulators"/>
    <property type="match status" value="1"/>
</dbReference>
<evidence type="ECO:0000256" key="3">
    <source>
        <dbReference type="ARBA" id="ARBA00023125"/>
    </source>
</evidence>
<dbReference type="InterPro" id="IPR005158">
    <property type="entry name" value="BTAD"/>
</dbReference>
<evidence type="ECO:0000256" key="2">
    <source>
        <dbReference type="ARBA" id="ARBA00023015"/>
    </source>
</evidence>
<dbReference type="EMBL" id="QGGR01000030">
    <property type="protein sequence ID" value="PWK32419.1"/>
    <property type="molecule type" value="Genomic_DNA"/>
</dbReference>
<dbReference type="InterPro" id="IPR027417">
    <property type="entry name" value="P-loop_NTPase"/>
</dbReference>
<feature type="region of interest" description="Disordered" evidence="6">
    <location>
        <begin position="684"/>
        <end position="710"/>
    </location>
</feature>
<dbReference type="SMART" id="SM01043">
    <property type="entry name" value="BTAD"/>
    <property type="match status" value="1"/>
</dbReference>
<dbReference type="GO" id="GO:0000160">
    <property type="term" value="P:phosphorelay signal transduction system"/>
    <property type="evidence" value="ECO:0007669"/>
    <property type="project" value="InterPro"/>
</dbReference>
<keyword evidence="9" id="KW-1185">Reference proteome</keyword>
<dbReference type="Pfam" id="PF00486">
    <property type="entry name" value="Trans_reg_C"/>
    <property type="match status" value="1"/>
</dbReference>
<accession>A0A316EL16</accession>
<dbReference type="InterPro" id="IPR036388">
    <property type="entry name" value="WH-like_DNA-bd_sf"/>
</dbReference>
<dbReference type="SUPFAM" id="SSF48452">
    <property type="entry name" value="TPR-like"/>
    <property type="match status" value="1"/>
</dbReference>
<feature type="DNA-binding region" description="OmpR/PhoB-type" evidence="5">
    <location>
        <begin position="1"/>
        <end position="100"/>
    </location>
</feature>
<feature type="compositionally biased region" description="Pro residues" evidence="6">
    <location>
        <begin position="256"/>
        <end position="270"/>
    </location>
</feature>
<dbReference type="InterPro" id="IPR011990">
    <property type="entry name" value="TPR-like_helical_dom_sf"/>
</dbReference>
<dbReference type="InterPro" id="IPR001867">
    <property type="entry name" value="OmpR/PhoB-type_DNA-bd"/>
</dbReference>
<dbReference type="PANTHER" id="PTHR35807">
    <property type="entry name" value="TRANSCRIPTIONAL REGULATOR REDD-RELATED"/>
    <property type="match status" value="1"/>
</dbReference>
<evidence type="ECO:0000259" key="7">
    <source>
        <dbReference type="PROSITE" id="PS51755"/>
    </source>
</evidence>
<dbReference type="AlphaFoldDB" id="A0A316EL16"/>
<dbReference type="CDD" id="cd15831">
    <property type="entry name" value="BTAD"/>
    <property type="match status" value="1"/>
</dbReference>
<evidence type="ECO:0000313" key="8">
    <source>
        <dbReference type="EMBL" id="PWK32419.1"/>
    </source>
</evidence>
<keyword evidence="3 5" id="KW-0238">DNA-binding</keyword>
<dbReference type="SMART" id="SM00862">
    <property type="entry name" value="Trans_reg_C"/>
    <property type="match status" value="1"/>
</dbReference>
<dbReference type="PROSITE" id="PS51755">
    <property type="entry name" value="OMPR_PHOB"/>
    <property type="match status" value="1"/>
</dbReference>
<evidence type="ECO:0000256" key="6">
    <source>
        <dbReference type="SAM" id="MobiDB-lite"/>
    </source>
</evidence>
<dbReference type="SUPFAM" id="SSF52540">
    <property type="entry name" value="P-loop containing nucleoside triphosphate hydrolases"/>
    <property type="match status" value="1"/>
</dbReference>
<organism evidence="8 9">
    <name type="scientific">Actinoplanes xinjiangensis</name>
    <dbReference type="NCBI Taxonomy" id="512350"/>
    <lineage>
        <taxon>Bacteria</taxon>
        <taxon>Bacillati</taxon>
        <taxon>Actinomycetota</taxon>
        <taxon>Actinomycetes</taxon>
        <taxon>Micromonosporales</taxon>
        <taxon>Micromonosporaceae</taxon>
        <taxon>Actinoplanes</taxon>
    </lineage>
</organism>
<dbReference type="GO" id="GO:0003677">
    <property type="term" value="F:DNA binding"/>
    <property type="evidence" value="ECO:0007669"/>
    <property type="project" value="UniProtKB-UniRule"/>
</dbReference>
<dbReference type="Pfam" id="PF13191">
    <property type="entry name" value="AAA_16"/>
    <property type="match status" value="1"/>
</dbReference>
<dbReference type="Gene3D" id="1.10.10.10">
    <property type="entry name" value="Winged helix-like DNA-binding domain superfamily/Winged helix DNA-binding domain"/>
    <property type="match status" value="1"/>
</dbReference>
<reference evidence="8 9" key="1">
    <citation type="submission" date="2018-05" db="EMBL/GenBank/DDBJ databases">
        <title>Genomic Encyclopedia of Archaeal and Bacterial Type Strains, Phase II (KMG-II): from individual species to whole genera.</title>
        <authorList>
            <person name="Goeker M."/>
        </authorList>
    </citation>
    <scope>NUCLEOTIDE SEQUENCE [LARGE SCALE GENOMIC DNA]</scope>
    <source>
        <strain evidence="8 9">DSM 45184</strain>
    </source>
</reference>
<name>A0A316EL16_9ACTN</name>
<keyword evidence="2" id="KW-0805">Transcription regulation</keyword>
<evidence type="ECO:0000313" key="9">
    <source>
        <dbReference type="Proteomes" id="UP000245697"/>
    </source>
</evidence>
<dbReference type="Proteomes" id="UP000245697">
    <property type="component" value="Unassembled WGS sequence"/>
</dbReference>
<protein>
    <submittedName>
        <fullName evidence="8">DNA-binding SARP family transcriptional activator</fullName>
    </submittedName>
</protein>
<feature type="domain" description="OmpR/PhoB-type" evidence="7">
    <location>
        <begin position="1"/>
        <end position="100"/>
    </location>
</feature>
<dbReference type="InterPro" id="IPR016032">
    <property type="entry name" value="Sig_transdc_resp-reg_C-effctor"/>
</dbReference>
<dbReference type="OrthoDB" id="8482304at2"/>
<dbReference type="Gene3D" id="1.25.40.10">
    <property type="entry name" value="Tetratricopeptide repeat domain"/>
    <property type="match status" value="1"/>
</dbReference>
<dbReference type="PANTHER" id="PTHR35807:SF1">
    <property type="entry name" value="TRANSCRIPTIONAL REGULATOR REDD"/>
    <property type="match status" value="1"/>
</dbReference>